<evidence type="ECO:0000256" key="6">
    <source>
        <dbReference type="ARBA" id="ARBA00023136"/>
    </source>
</evidence>
<dbReference type="RefSeq" id="WP_285932487.1">
    <property type="nucleotide sequence ID" value="NZ_JASTZU010000038.1"/>
</dbReference>
<keyword evidence="3 8" id="KW-0132">Cell division</keyword>
<name>A0ABT7L5W3_9BACI</name>
<keyword evidence="4 8" id="KW-0812">Transmembrane</keyword>
<keyword evidence="6 8" id="KW-0472">Membrane</keyword>
<comment type="subcellular location">
    <subcellularLocation>
        <location evidence="8">Cell membrane</location>
        <topology evidence="8">Single-pass type II membrane protein</topology>
    </subcellularLocation>
    <subcellularLocation>
        <location evidence="1">Membrane</location>
    </subcellularLocation>
    <text evidence="8">Localizes to the division septum.</text>
</comment>
<evidence type="ECO:0000259" key="9">
    <source>
        <dbReference type="PROSITE" id="PS51779"/>
    </source>
</evidence>
<evidence type="ECO:0000256" key="2">
    <source>
        <dbReference type="ARBA" id="ARBA00022475"/>
    </source>
</evidence>
<comment type="similarity">
    <text evidence="8">Belongs to the FtsQ/DivIB family. DivIB subfamily.</text>
</comment>
<sequence>MSKKKVVSIEDRIPKLKQARKKKANRRLVFYLTLFFVLISIVVYLQSSLSNVHHINVVGNSYISKEEIRKLSEITNDDNFWSIDKESIQSNISQHPEIKSADVSRSFPTTVNIGVQELERVGYIKQDGIYFPLLENGDKLDSHPLETMSGDAPFLTNFTKPIYLNELAKELLALPDTIVDLISEITWQPTEGNPYKVLVFMNDGFEVEASIRNFSKSMKVYPSITSQLEEGSKGIINIGVGGAVFNPYSDDINTEIEKESQNEGER</sequence>
<evidence type="ECO:0000256" key="4">
    <source>
        <dbReference type="ARBA" id="ARBA00022692"/>
    </source>
</evidence>
<reference evidence="10 11" key="1">
    <citation type="submission" date="2023-06" db="EMBL/GenBank/DDBJ databases">
        <title>Aquibacillus rhizosphaerae LR5S19.</title>
        <authorList>
            <person name="Sun J.-Q."/>
        </authorList>
    </citation>
    <scope>NUCLEOTIDE SEQUENCE [LARGE SCALE GENOMIC DNA]</scope>
    <source>
        <strain evidence="10 11">LR5S19</strain>
    </source>
</reference>
<feature type="domain" description="POTRA" evidence="9">
    <location>
        <begin position="50"/>
        <end position="120"/>
    </location>
</feature>
<dbReference type="HAMAP" id="MF_00912">
    <property type="entry name" value="DivIB"/>
    <property type="match status" value="1"/>
</dbReference>
<comment type="function">
    <text evidence="8">Cell division protein that may be involved in stabilizing or promoting the assembly of the division complex.</text>
</comment>
<dbReference type="Pfam" id="PF08478">
    <property type="entry name" value="POTRA_1"/>
    <property type="match status" value="1"/>
</dbReference>
<dbReference type="Proteomes" id="UP001235343">
    <property type="component" value="Unassembled WGS sequence"/>
</dbReference>
<evidence type="ECO:0000256" key="8">
    <source>
        <dbReference type="HAMAP-Rule" id="MF_00912"/>
    </source>
</evidence>
<accession>A0ABT7L5W3</accession>
<dbReference type="PANTHER" id="PTHR37820">
    <property type="entry name" value="CELL DIVISION PROTEIN DIVIB"/>
    <property type="match status" value="1"/>
</dbReference>
<keyword evidence="2 8" id="KW-1003">Cell membrane</keyword>
<dbReference type="InterPro" id="IPR050487">
    <property type="entry name" value="FtsQ_DivIB"/>
</dbReference>
<dbReference type="InterPro" id="IPR034746">
    <property type="entry name" value="POTRA"/>
</dbReference>
<evidence type="ECO:0000256" key="1">
    <source>
        <dbReference type="ARBA" id="ARBA00004370"/>
    </source>
</evidence>
<evidence type="ECO:0000256" key="5">
    <source>
        <dbReference type="ARBA" id="ARBA00022989"/>
    </source>
</evidence>
<dbReference type="Gene3D" id="3.40.50.10960">
    <property type="match status" value="1"/>
</dbReference>
<dbReference type="PANTHER" id="PTHR37820:SF1">
    <property type="entry name" value="CELL DIVISION PROTEIN FTSQ"/>
    <property type="match status" value="1"/>
</dbReference>
<evidence type="ECO:0000313" key="11">
    <source>
        <dbReference type="Proteomes" id="UP001235343"/>
    </source>
</evidence>
<keyword evidence="5 8" id="KW-1133">Transmembrane helix</keyword>
<keyword evidence="11" id="KW-1185">Reference proteome</keyword>
<keyword evidence="7 8" id="KW-0131">Cell cycle</keyword>
<dbReference type="PROSITE" id="PS51779">
    <property type="entry name" value="POTRA"/>
    <property type="match status" value="1"/>
</dbReference>
<comment type="caution">
    <text evidence="10">The sequence shown here is derived from an EMBL/GenBank/DDBJ whole genome shotgun (WGS) entry which is preliminary data.</text>
</comment>
<evidence type="ECO:0000313" key="10">
    <source>
        <dbReference type="EMBL" id="MDL4841263.1"/>
    </source>
</evidence>
<dbReference type="InterPro" id="IPR026580">
    <property type="entry name" value="DivIB"/>
</dbReference>
<gene>
    <name evidence="8" type="primary">divIB</name>
    <name evidence="10" type="ORF">QQS35_12500</name>
</gene>
<feature type="transmembrane region" description="Helical" evidence="8">
    <location>
        <begin position="28"/>
        <end position="45"/>
    </location>
</feature>
<evidence type="ECO:0000256" key="3">
    <source>
        <dbReference type="ARBA" id="ARBA00022618"/>
    </source>
</evidence>
<dbReference type="Gene3D" id="3.10.20.310">
    <property type="entry name" value="membrane protein fhac"/>
    <property type="match status" value="1"/>
</dbReference>
<proteinExistence type="inferred from homology"/>
<evidence type="ECO:0000256" key="7">
    <source>
        <dbReference type="ARBA" id="ARBA00023306"/>
    </source>
</evidence>
<dbReference type="InterPro" id="IPR013685">
    <property type="entry name" value="POTRA_FtsQ_type"/>
</dbReference>
<protein>
    <recommendedName>
        <fullName evidence="8">Cell division protein DivIB</fullName>
    </recommendedName>
</protein>
<organism evidence="10 11">
    <name type="scientific">Aquibacillus rhizosphaerae</name>
    <dbReference type="NCBI Taxonomy" id="3051431"/>
    <lineage>
        <taxon>Bacteria</taxon>
        <taxon>Bacillati</taxon>
        <taxon>Bacillota</taxon>
        <taxon>Bacilli</taxon>
        <taxon>Bacillales</taxon>
        <taxon>Bacillaceae</taxon>
        <taxon>Aquibacillus</taxon>
    </lineage>
</organism>
<dbReference type="EMBL" id="JASTZU010000038">
    <property type="protein sequence ID" value="MDL4841263.1"/>
    <property type="molecule type" value="Genomic_DNA"/>
</dbReference>